<feature type="transmembrane region" description="Helical" evidence="9">
    <location>
        <begin position="109"/>
        <end position="128"/>
    </location>
</feature>
<feature type="region of interest" description="Disordered" evidence="8">
    <location>
        <begin position="1"/>
        <end position="35"/>
    </location>
</feature>
<name>A0ABV7WJE2_9MICO</name>
<evidence type="ECO:0000256" key="5">
    <source>
        <dbReference type="ARBA" id="ARBA00022989"/>
    </source>
</evidence>
<sequence length="510" mass="52761">MTGARPDGPTEPAEDPLHHGSLTPDPTVDTPRVRGGIPRWSIRRLLPGGDRTPSALARRAGLEAFLSPARVIPVGLLAVILVGTALLHTPLAVKAVSEGGTGPEGVPPTVVAVFTATSATCVTGLVVVDTPTYWSHFGLVVILLLFQVGGLGIATLGSLVGLAVLRRFGVNSMLAASQDARGFDLGEIRSILPRLMLTTVVIEGVTAALLTARFVLGYGEPPARALWLGVFHAVSAFNNAGFALFSDSLVGFVGDPWITVPVMVAVILGGLGFPVLVELARFRRPGAWSLHTQLVISTSAVLFVGGALVLGALEWGNEDTIGELTLATKLQAAFFMSVAPRSVGFATIDYAGMGEAARIVTGGLMFTGAGSAGTSGGIKVGTLAVLALAVYAEARGDVDVHAFGRRIATATVRQALAVLGFSIVLSGFAIVVMLQLTDLELGDAIFEAVSATAVVGLSTGVTDDLPLPAQWFVVGCMFVGRVGPVAVAAAVATQQRRRLYRLPEARPLIG</sequence>
<feature type="transmembrane region" description="Helical" evidence="9">
    <location>
        <begin position="140"/>
        <end position="165"/>
    </location>
</feature>
<dbReference type="Pfam" id="PF02386">
    <property type="entry name" value="TrkH"/>
    <property type="match status" value="1"/>
</dbReference>
<feature type="transmembrane region" description="Helical" evidence="9">
    <location>
        <begin position="294"/>
        <end position="313"/>
    </location>
</feature>
<evidence type="ECO:0000256" key="8">
    <source>
        <dbReference type="SAM" id="MobiDB-lite"/>
    </source>
</evidence>
<keyword evidence="7 9" id="KW-0472">Membrane</keyword>
<dbReference type="PANTHER" id="PTHR32024">
    <property type="entry name" value="TRK SYSTEM POTASSIUM UPTAKE PROTEIN TRKG-RELATED"/>
    <property type="match status" value="1"/>
</dbReference>
<feature type="transmembrane region" description="Helical" evidence="9">
    <location>
        <begin position="415"/>
        <end position="436"/>
    </location>
</feature>
<proteinExistence type="predicted"/>
<dbReference type="PANTHER" id="PTHR32024:SF1">
    <property type="entry name" value="KTR SYSTEM POTASSIUM UPTAKE PROTEIN B"/>
    <property type="match status" value="1"/>
</dbReference>
<dbReference type="EMBL" id="JBHRWW010000008">
    <property type="protein sequence ID" value="MFC3689151.1"/>
    <property type="molecule type" value="Genomic_DNA"/>
</dbReference>
<keyword evidence="3" id="KW-1003">Cell membrane</keyword>
<comment type="caution">
    <text evidence="10">The sequence shown here is derived from an EMBL/GenBank/DDBJ whole genome shotgun (WGS) entry which is preliminary data.</text>
</comment>
<keyword evidence="11" id="KW-1185">Reference proteome</keyword>
<feature type="transmembrane region" description="Helical" evidence="9">
    <location>
        <begin position="71"/>
        <end position="89"/>
    </location>
</feature>
<evidence type="ECO:0000313" key="11">
    <source>
        <dbReference type="Proteomes" id="UP001595685"/>
    </source>
</evidence>
<feature type="transmembrane region" description="Helical" evidence="9">
    <location>
        <begin position="471"/>
        <end position="492"/>
    </location>
</feature>
<keyword evidence="5 9" id="KW-1133">Transmembrane helix</keyword>
<evidence type="ECO:0000313" key="10">
    <source>
        <dbReference type="EMBL" id="MFC3689151.1"/>
    </source>
</evidence>
<accession>A0ABV7WJE2</accession>
<feature type="transmembrane region" description="Helical" evidence="9">
    <location>
        <begin position="195"/>
        <end position="216"/>
    </location>
</feature>
<feature type="transmembrane region" description="Helical" evidence="9">
    <location>
        <begin position="376"/>
        <end position="394"/>
    </location>
</feature>
<evidence type="ECO:0000256" key="6">
    <source>
        <dbReference type="ARBA" id="ARBA00023065"/>
    </source>
</evidence>
<keyword evidence="2" id="KW-0813">Transport</keyword>
<evidence type="ECO:0000256" key="3">
    <source>
        <dbReference type="ARBA" id="ARBA00022475"/>
    </source>
</evidence>
<feature type="transmembrane region" description="Helical" evidence="9">
    <location>
        <begin position="225"/>
        <end position="245"/>
    </location>
</feature>
<organism evidence="10 11">
    <name type="scientific">Aquipuribacter hungaricus</name>
    <dbReference type="NCBI Taxonomy" id="545624"/>
    <lineage>
        <taxon>Bacteria</taxon>
        <taxon>Bacillati</taxon>
        <taxon>Actinomycetota</taxon>
        <taxon>Actinomycetes</taxon>
        <taxon>Micrococcales</taxon>
        <taxon>Intrasporangiaceae</taxon>
        <taxon>Aquipuribacter</taxon>
    </lineage>
</organism>
<feature type="transmembrane region" description="Helical" evidence="9">
    <location>
        <begin position="257"/>
        <end position="282"/>
    </location>
</feature>
<keyword evidence="4 9" id="KW-0812">Transmembrane</keyword>
<protein>
    <submittedName>
        <fullName evidence="10">TrkH family potassium uptake protein</fullName>
    </submittedName>
</protein>
<evidence type="ECO:0000256" key="7">
    <source>
        <dbReference type="ARBA" id="ARBA00023136"/>
    </source>
</evidence>
<gene>
    <name evidence="10" type="ORF">ACFOLH_12430</name>
</gene>
<dbReference type="InterPro" id="IPR003445">
    <property type="entry name" value="Cat_transpt"/>
</dbReference>
<comment type="subcellular location">
    <subcellularLocation>
        <location evidence="1">Cell membrane</location>
        <topology evidence="1">Multi-pass membrane protein</topology>
    </subcellularLocation>
</comment>
<evidence type="ECO:0000256" key="1">
    <source>
        <dbReference type="ARBA" id="ARBA00004651"/>
    </source>
</evidence>
<evidence type="ECO:0000256" key="2">
    <source>
        <dbReference type="ARBA" id="ARBA00022448"/>
    </source>
</evidence>
<evidence type="ECO:0000256" key="9">
    <source>
        <dbReference type="SAM" id="Phobius"/>
    </source>
</evidence>
<dbReference type="Proteomes" id="UP001595685">
    <property type="component" value="Unassembled WGS sequence"/>
</dbReference>
<evidence type="ECO:0000256" key="4">
    <source>
        <dbReference type="ARBA" id="ARBA00022692"/>
    </source>
</evidence>
<dbReference type="RefSeq" id="WP_340294591.1">
    <property type="nucleotide sequence ID" value="NZ_JBBEOI010000170.1"/>
</dbReference>
<reference evidence="11" key="1">
    <citation type="journal article" date="2019" name="Int. J. Syst. Evol. Microbiol.">
        <title>The Global Catalogue of Microorganisms (GCM) 10K type strain sequencing project: providing services to taxonomists for standard genome sequencing and annotation.</title>
        <authorList>
            <consortium name="The Broad Institute Genomics Platform"/>
            <consortium name="The Broad Institute Genome Sequencing Center for Infectious Disease"/>
            <person name="Wu L."/>
            <person name="Ma J."/>
        </authorList>
    </citation>
    <scope>NUCLEOTIDE SEQUENCE [LARGE SCALE GENOMIC DNA]</scope>
    <source>
        <strain evidence="11">NCAIM B.02333</strain>
    </source>
</reference>
<keyword evidence="6" id="KW-0406">Ion transport</keyword>